<evidence type="ECO:0000259" key="7">
    <source>
        <dbReference type="SMART" id="SM00732"/>
    </source>
</evidence>
<dbReference type="InterPro" id="IPR006641">
    <property type="entry name" value="YqgF/RNaseH-like_dom"/>
</dbReference>
<dbReference type="SUPFAM" id="SSF53098">
    <property type="entry name" value="Ribonuclease H-like"/>
    <property type="match status" value="1"/>
</dbReference>
<organism evidence="8 9">
    <name type="scientific">Roseateles flavus</name>
    <dbReference type="NCBI Taxonomy" id="3149041"/>
    <lineage>
        <taxon>Bacteria</taxon>
        <taxon>Pseudomonadati</taxon>
        <taxon>Pseudomonadota</taxon>
        <taxon>Betaproteobacteria</taxon>
        <taxon>Burkholderiales</taxon>
        <taxon>Sphaerotilaceae</taxon>
        <taxon>Roseateles</taxon>
    </lineage>
</organism>
<protein>
    <recommendedName>
        <fullName evidence="5">Putative pre-16S rRNA nuclease</fullName>
        <ecNumber evidence="5">3.1.-.-</ecNumber>
    </recommendedName>
</protein>
<sequence>MSADRSSSSSSNAAPAPSASTAAFSELSPPASLLAFDFGTRRIGVAKGHVMLKQAEPLRAITVSGEARFEAIARLLKEWQPDALVIGVPRHPDGAEHEMTVAARRFGRQLKSRFRLHVYEVDERYTSVEAESLGARDVDSTSAALILEQYFREHS</sequence>
<keyword evidence="9" id="KW-1185">Reference proteome</keyword>
<dbReference type="EMBL" id="JBDPZC010000001">
    <property type="protein sequence ID" value="MEO3711979.1"/>
    <property type="molecule type" value="Genomic_DNA"/>
</dbReference>
<dbReference type="Proteomes" id="UP001462640">
    <property type="component" value="Unassembled WGS sequence"/>
</dbReference>
<dbReference type="InterPro" id="IPR005227">
    <property type="entry name" value="YqgF"/>
</dbReference>
<dbReference type="PANTHER" id="PTHR33317">
    <property type="entry name" value="POLYNUCLEOTIDYL TRANSFERASE, RIBONUCLEASE H-LIKE SUPERFAMILY PROTEIN"/>
    <property type="match status" value="1"/>
</dbReference>
<evidence type="ECO:0000313" key="8">
    <source>
        <dbReference type="EMBL" id="MEO3711979.1"/>
    </source>
</evidence>
<dbReference type="SMART" id="SM00732">
    <property type="entry name" value="YqgFc"/>
    <property type="match status" value="1"/>
</dbReference>
<comment type="caution">
    <text evidence="8">The sequence shown here is derived from an EMBL/GenBank/DDBJ whole genome shotgun (WGS) entry which is preliminary data.</text>
</comment>
<dbReference type="CDD" id="cd16964">
    <property type="entry name" value="YqgF"/>
    <property type="match status" value="1"/>
</dbReference>
<dbReference type="Pfam" id="PF03652">
    <property type="entry name" value="RuvX"/>
    <property type="match status" value="1"/>
</dbReference>
<feature type="domain" description="YqgF/RNase H-like" evidence="7">
    <location>
        <begin position="31"/>
        <end position="130"/>
    </location>
</feature>
<dbReference type="NCBIfam" id="TIGR00250">
    <property type="entry name" value="RNAse_H_YqgF"/>
    <property type="match status" value="1"/>
</dbReference>
<dbReference type="InterPro" id="IPR037027">
    <property type="entry name" value="YqgF/RNaseH-like_dom_sf"/>
</dbReference>
<proteinExistence type="inferred from homology"/>
<name>A0ABV0GA88_9BURK</name>
<gene>
    <name evidence="8" type="primary">ruvX</name>
    <name evidence="8" type="ORF">ABDJ40_04275</name>
</gene>
<keyword evidence="4 5" id="KW-0378">Hydrolase</keyword>
<dbReference type="PANTHER" id="PTHR33317:SF4">
    <property type="entry name" value="POLYNUCLEOTIDYL TRANSFERASE, RIBONUCLEASE H-LIKE SUPERFAMILY PROTEIN"/>
    <property type="match status" value="1"/>
</dbReference>
<dbReference type="InterPro" id="IPR012337">
    <property type="entry name" value="RNaseH-like_sf"/>
</dbReference>
<accession>A0ABV0GA88</accession>
<dbReference type="HAMAP" id="MF_00651">
    <property type="entry name" value="Nuclease_YqgF"/>
    <property type="match status" value="1"/>
</dbReference>
<keyword evidence="3 5" id="KW-0540">Nuclease</keyword>
<feature type="region of interest" description="Disordered" evidence="6">
    <location>
        <begin position="1"/>
        <end position="23"/>
    </location>
</feature>
<evidence type="ECO:0000256" key="3">
    <source>
        <dbReference type="ARBA" id="ARBA00022722"/>
    </source>
</evidence>
<comment type="similarity">
    <text evidence="5">Belongs to the YqgF HJR family.</text>
</comment>
<keyword evidence="1 5" id="KW-0963">Cytoplasm</keyword>
<comment type="subcellular location">
    <subcellularLocation>
        <location evidence="5">Cytoplasm</location>
    </subcellularLocation>
</comment>
<evidence type="ECO:0000256" key="4">
    <source>
        <dbReference type="ARBA" id="ARBA00022801"/>
    </source>
</evidence>
<comment type="function">
    <text evidence="5">Could be a nuclease involved in processing of the 5'-end of pre-16S rRNA.</text>
</comment>
<evidence type="ECO:0000256" key="2">
    <source>
        <dbReference type="ARBA" id="ARBA00022517"/>
    </source>
</evidence>
<evidence type="ECO:0000313" key="9">
    <source>
        <dbReference type="Proteomes" id="UP001462640"/>
    </source>
</evidence>
<evidence type="ECO:0000256" key="6">
    <source>
        <dbReference type="SAM" id="MobiDB-lite"/>
    </source>
</evidence>
<evidence type="ECO:0000256" key="1">
    <source>
        <dbReference type="ARBA" id="ARBA00022490"/>
    </source>
</evidence>
<reference evidence="8 9" key="1">
    <citation type="submission" date="2024-05" db="EMBL/GenBank/DDBJ databases">
        <title>Roseateles sp. 2.12 16S ribosomal RNA gene Genome sequencing and assembly.</title>
        <authorList>
            <person name="Woo H."/>
        </authorList>
    </citation>
    <scope>NUCLEOTIDE SEQUENCE [LARGE SCALE GENOMIC DNA]</scope>
    <source>
        <strain evidence="8 9">2.12</strain>
    </source>
</reference>
<dbReference type="EC" id="3.1.-.-" evidence="5"/>
<evidence type="ECO:0000256" key="5">
    <source>
        <dbReference type="HAMAP-Rule" id="MF_00651"/>
    </source>
</evidence>
<dbReference type="RefSeq" id="WP_347606495.1">
    <property type="nucleotide sequence ID" value="NZ_JBDPZC010000001.1"/>
</dbReference>
<keyword evidence="2 5" id="KW-0690">Ribosome biogenesis</keyword>
<dbReference type="Gene3D" id="3.30.420.140">
    <property type="entry name" value="YqgF/RNase H-like domain"/>
    <property type="match status" value="1"/>
</dbReference>